<dbReference type="PANTHER" id="PTHR11552:SF210">
    <property type="entry name" value="GLUCOSE-METHANOL-CHOLINE OXIDOREDUCTASE N-TERMINAL DOMAIN-CONTAINING PROTEIN-RELATED"/>
    <property type="match status" value="1"/>
</dbReference>
<comment type="similarity">
    <text evidence="1">Belongs to the GMC oxidoreductase family.</text>
</comment>
<dbReference type="Gene3D" id="3.30.560.10">
    <property type="entry name" value="Glucose Oxidase, domain 3"/>
    <property type="match status" value="1"/>
</dbReference>
<dbReference type="SUPFAM" id="SSF54373">
    <property type="entry name" value="FAD-linked reductases, C-terminal domain"/>
    <property type="match status" value="1"/>
</dbReference>
<accession>A0ABR2VEH6</accession>
<dbReference type="Pfam" id="PF05199">
    <property type="entry name" value="GMC_oxred_C"/>
    <property type="match status" value="1"/>
</dbReference>
<reference evidence="3 4" key="1">
    <citation type="journal article" date="2024" name="J. Plant Pathol.">
        <title>Sequence and assembly of the genome of Seiridium unicorne, isolate CBS 538.82, causal agent of cypress canker disease.</title>
        <authorList>
            <person name="Scali E."/>
            <person name="Rocca G.D."/>
            <person name="Danti R."/>
            <person name="Garbelotto M."/>
            <person name="Barberini S."/>
            <person name="Baroncelli R."/>
            <person name="Emiliani G."/>
        </authorList>
    </citation>
    <scope>NUCLEOTIDE SEQUENCE [LARGE SCALE GENOMIC DNA]</scope>
    <source>
        <strain evidence="3 4">BM-138-508</strain>
    </source>
</reference>
<evidence type="ECO:0000259" key="2">
    <source>
        <dbReference type="Pfam" id="PF05199"/>
    </source>
</evidence>
<dbReference type="EMBL" id="JARVKF010000020">
    <property type="protein sequence ID" value="KAK9425318.1"/>
    <property type="molecule type" value="Genomic_DNA"/>
</dbReference>
<evidence type="ECO:0000313" key="3">
    <source>
        <dbReference type="EMBL" id="KAK9425318.1"/>
    </source>
</evidence>
<protein>
    <submittedName>
        <fullName evidence="3">Glucose-methanol-choline oxidoreductase N-terminal domain-containing protein</fullName>
    </submittedName>
</protein>
<sequence length="209" mass="23322">MPDEPIVTYVLFPFQANITDVPAAMSDVIMPRRPKNYITVITVLNHPFSRGSIHIKSGDVNVKPEWEPNFMSHPLDLELLARNVQRVEKIVATDPFKAVVKGGGLRHPNIVGDTLEKAKEIFRQAQISMFHVSGSCSMRSRDQGGAVNERLLVHDTKNIRIVDASIFPLEPLENIQSTVYAVAERAADLIKDDHIKAGAVPKLERVKLQ</sequence>
<dbReference type="SUPFAM" id="SSF51905">
    <property type="entry name" value="FAD/NAD(P)-binding domain"/>
    <property type="match status" value="1"/>
</dbReference>
<name>A0ABR2VEH6_9PEZI</name>
<dbReference type="InterPro" id="IPR036188">
    <property type="entry name" value="FAD/NAD-bd_sf"/>
</dbReference>
<feature type="domain" description="Glucose-methanol-choline oxidoreductase C-terminal" evidence="2">
    <location>
        <begin position="47"/>
        <end position="183"/>
    </location>
</feature>
<gene>
    <name evidence="3" type="ORF">SUNI508_13119</name>
</gene>
<dbReference type="InterPro" id="IPR007867">
    <property type="entry name" value="GMC_OxRtase_C"/>
</dbReference>
<dbReference type="PANTHER" id="PTHR11552">
    <property type="entry name" value="GLUCOSE-METHANOL-CHOLINE GMC OXIDOREDUCTASE"/>
    <property type="match status" value="1"/>
</dbReference>
<dbReference type="Proteomes" id="UP001408356">
    <property type="component" value="Unassembled WGS sequence"/>
</dbReference>
<organism evidence="3 4">
    <name type="scientific">Seiridium unicorne</name>
    <dbReference type="NCBI Taxonomy" id="138068"/>
    <lineage>
        <taxon>Eukaryota</taxon>
        <taxon>Fungi</taxon>
        <taxon>Dikarya</taxon>
        <taxon>Ascomycota</taxon>
        <taxon>Pezizomycotina</taxon>
        <taxon>Sordariomycetes</taxon>
        <taxon>Xylariomycetidae</taxon>
        <taxon>Amphisphaeriales</taxon>
        <taxon>Sporocadaceae</taxon>
        <taxon>Seiridium</taxon>
    </lineage>
</organism>
<proteinExistence type="inferred from homology"/>
<dbReference type="InterPro" id="IPR012132">
    <property type="entry name" value="GMC_OxRdtase"/>
</dbReference>
<dbReference type="Gene3D" id="3.50.50.60">
    <property type="entry name" value="FAD/NAD(P)-binding domain"/>
    <property type="match status" value="1"/>
</dbReference>
<evidence type="ECO:0000313" key="4">
    <source>
        <dbReference type="Proteomes" id="UP001408356"/>
    </source>
</evidence>
<evidence type="ECO:0000256" key="1">
    <source>
        <dbReference type="ARBA" id="ARBA00010790"/>
    </source>
</evidence>
<comment type="caution">
    <text evidence="3">The sequence shown here is derived from an EMBL/GenBank/DDBJ whole genome shotgun (WGS) entry which is preliminary data.</text>
</comment>
<keyword evidence="4" id="KW-1185">Reference proteome</keyword>